<gene>
    <name evidence="5" type="ORF">LQ327_15085</name>
</gene>
<keyword evidence="6" id="KW-1185">Reference proteome</keyword>
<keyword evidence="1 2" id="KW-0238">DNA-binding</keyword>
<evidence type="ECO:0000259" key="4">
    <source>
        <dbReference type="PROSITE" id="PS50977"/>
    </source>
</evidence>
<dbReference type="EMBL" id="JAJNDB010000002">
    <property type="protein sequence ID" value="MCD2194696.1"/>
    <property type="molecule type" value="Genomic_DNA"/>
</dbReference>
<evidence type="ECO:0000256" key="3">
    <source>
        <dbReference type="SAM" id="MobiDB-lite"/>
    </source>
</evidence>
<reference evidence="5 6" key="1">
    <citation type="submission" date="2021-11" db="EMBL/GenBank/DDBJ databases">
        <title>Draft genome sequence of Actinomycetospora sp. SF1 isolated from the rhizosphere soil.</title>
        <authorList>
            <person name="Duangmal K."/>
            <person name="Chantavorakit T."/>
        </authorList>
    </citation>
    <scope>NUCLEOTIDE SEQUENCE [LARGE SCALE GENOMIC DNA]</scope>
    <source>
        <strain evidence="5 6">TBRC 5722</strain>
    </source>
</reference>
<dbReference type="Proteomes" id="UP001199469">
    <property type="component" value="Unassembled WGS sequence"/>
</dbReference>
<dbReference type="Gene3D" id="1.10.357.10">
    <property type="entry name" value="Tetracycline Repressor, domain 2"/>
    <property type="match status" value="1"/>
</dbReference>
<dbReference type="InterPro" id="IPR001647">
    <property type="entry name" value="HTH_TetR"/>
</dbReference>
<name>A0ABS8PB99_9PSEU</name>
<dbReference type="InterPro" id="IPR050109">
    <property type="entry name" value="HTH-type_TetR-like_transc_reg"/>
</dbReference>
<evidence type="ECO:0000313" key="5">
    <source>
        <dbReference type="EMBL" id="MCD2194696.1"/>
    </source>
</evidence>
<feature type="region of interest" description="Disordered" evidence="3">
    <location>
        <begin position="1"/>
        <end position="20"/>
    </location>
</feature>
<dbReference type="PROSITE" id="PS50977">
    <property type="entry name" value="HTH_TETR_2"/>
    <property type="match status" value="1"/>
</dbReference>
<dbReference type="InterPro" id="IPR009057">
    <property type="entry name" value="Homeodomain-like_sf"/>
</dbReference>
<sequence length="194" mass="20745">MAVSSNTGQRRARGPNDPGRRDRIAEAAIRIVAERGVPGLTHRAVAAAADVPVGSTTYHFATLDDLLSVALHEASQRNIAQIREWADDLAPDADFAAELAALVRLQLDSRHSATTAAYDLYVAALHYPSLRSASAAWDEALAEIFGSRTDPEMGRILAPLFAGLVLQASLADPSPSRRQLEAWIRRAMGGSPAP</sequence>
<feature type="domain" description="HTH tetR-type" evidence="4">
    <location>
        <begin position="18"/>
        <end position="78"/>
    </location>
</feature>
<organism evidence="5 6">
    <name type="scientific">Actinomycetospora endophytica</name>
    <dbReference type="NCBI Taxonomy" id="2291215"/>
    <lineage>
        <taxon>Bacteria</taxon>
        <taxon>Bacillati</taxon>
        <taxon>Actinomycetota</taxon>
        <taxon>Actinomycetes</taxon>
        <taxon>Pseudonocardiales</taxon>
        <taxon>Pseudonocardiaceae</taxon>
        <taxon>Actinomycetospora</taxon>
    </lineage>
</organism>
<dbReference type="SUPFAM" id="SSF46689">
    <property type="entry name" value="Homeodomain-like"/>
    <property type="match status" value="1"/>
</dbReference>
<dbReference type="InterPro" id="IPR041583">
    <property type="entry name" value="TetR_C_31"/>
</dbReference>
<dbReference type="Pfam" id="PF00440">
    <property type="entry name" value="TetR_N"/>
    <property type="match status" value="1"/>
</dbReference>
<dbReference type="PANTHER" id="PTHR30055:SF231">
    <property type="entry name" value="TRANSCRIPTIONAL REGULATORY PROTEIN (PROBABLY DEOR-FAMILY)-RELATED"/>
    <property type="match status" value="1"/>
</dbReference>
<comment type="caution">
    <text evidence="5">The sequence shown here is derived from an EMBL/GenBank/DDBJ whole genome shotgun (WGS) entry which is preliminary data.</text>
</comment>
<proteinExistence type="predicted"/>
<evidence type="ECO:0000313" key="6">
    <source>
        <dbReference type="Proteomes" id="UP001199469"/>
    </source>
</evidence>
<evidence type="ECO:0000256" key="2">
    <source>
        <dbReference type="PROSITE-ProRule" id="PRU00335"/>
    </source>
</evidence>
<dbReference type="RefSeq" id="WP_230734899.1">
    <property type="nucleotide sequence ID" value="NZ_JAJNDB010000002.1"/>
</dbReference>
<dbReference type="PANTHER" id="PTHR30055">
    <property type="entry name" value="HTH-TYPE TRANSCRIPTIONAL REGULATOR RUTR"/>
    <property type="match status" value="1"/>
</dbReference>
<feature type="DNA-binding region" description="H-T-H motif" evidence="2">
    <location>
        <begin position="41"/>
        <end position="60"/>
    </location>
</feature>
<evidence type="ECO:0000256" key="1">
    <source>
        <dbReference type="ARBA" id="ARBA00023125"/>
    </source>
</evidence>
<accession>A0ABS8PB99</accession>
<protein>
    <submittedName>
        <fullName evidence="5">TetR family transcriptional regulator</fullName>
    </submittedName>
</protein>
<dbReference type="Pfam" id="PF17940">
    <property type="entry name" value="TetR_C_31"/>
    <property type="match status" value="1"/>
</dbReference>